<feature type="domain" description="Rab3-GAP regulatory subunit N-terminal" evidence="6">
    <location>
        <begin position="53"/>
        <end position="469"/>
    </location>
</feature>
<keyword evidence="9" id="KW-1185">Reference proteome</keyword>
<evidence type="ECO:0000259" key="6">
    <source>
        <dbReference type="Pfam" id="PF14655"/>
    </source>
</evidence>
<dbReference type="InterPro" id="IPR026059">
    <property type="entry name" value="Rab3GAP2"/>
</dbReference>
<dbReference type="InterPro" id="IPR032839">
    <property type="entry name" value="RAB3GAP_N"/>
</dbReference>
<evidence type="ECO:0008006" key="10">
    <source>
        <dbReference type="Google" id="ProtNLM"/>
    </source>
</evidence>
<dbReference type="InParanoid" id="A0A6L2Q8Y9"/>
<comment type="subcellular location">
    <subcellularLocation>
        <location evidence="1">Cytoplasm</location>
    </subcellularLocation>
</comment>
<feature type="region of interest" description="Disordered" evidence="5">
    <location>
        <begin position="843"/>
        <end position="883"/>
    </location>
</feature>
<reference evidence="9" key="1">
    <citation type="submission" date="2020-01" db="EMBL/GenBank/DDBJ databases">
        <title>Draft genome sequence of the Termite Coptotermes fromosanus.</title>
        <authorList>
            <person name="Itakura S."/>
            <person name="Yosikawa Y."/>
            <person name="Umezawa K."/>
        </authorList>
    </citation>
    <scope>NUCLEOTIDE SEQUENCE [LARGE SCALE GENOMIC DNA]</scope>
</reference>
<name>A0A6L2Q8Y9_COPFO</name>
<comment type="similarity">
    <text evidence="2">Belongs to the Rab3-GAP regulatory subunit family.</text>
</comment>
<dbReference type="PANTHER" id="PTHR12472:SF0">
    <property type="entry name" value="RAB3 GTPASE-ACTIVATING PROTEIN NON-CATALYTIC SUBUNIT"/>
    <property type="match status" value="1"/>
</dbReference>
<dbReference type="Proteomes" id="UP000502823">
    <property type="component" value="Unassembled WGS sequence"/>
</dbReference>
<organism evidence="8 9">
    <name type="scientific">Coptotermes formosanus</name>
    <name type="common">Formosan subterranean termite</name>
    <dbReference type="NCBI Taxonomy" id="36987"/>
    <lineage>
        <taxon>Eukaryota</taxon>
        <taxon>Metazoa</taxon>
        <taxon>Ecdysozoa</taxon>
        <taxon>Arthropoda</taxon>
        <taxon>Hexapoda</taxon>
        <taxon>Insecta</taxon>
        <taxon>Pterygota</taxon>
        <taxon>Neoptera</taxon>
        <taxon>Polyneoptera</taxon>
        <taxon>Dictyoptera</taxon>
        <taxon>Blattodea</taxon>
        <taxon>Blattoidea</taxon>
        <taxon>Termitoidae</taxon>
        <taxon>Rhinotermitidae</taxon>
        <taxon>Coptotermes</taxon>
    </lineage>
</organism>
<keyword evidence="3" id="KW-0343">GTPase activation</keyword>
<dbReference type="InterPro" id="IPR029257">
    <property type="entry name" value="RAB3GAP2_C"/>
</dbReference>
<accession>A0A6L2Q8Y9</accession>
<dbReference type="Pfam" id="PF14656">
    <property type="entry name" value="RAB3GAP2_C"/>
    <property type="match status" value="1"/>
</dbReference>
<evidence type="ECO:0000256" key="5">
    <source>
        <dbReference type="SAM" id="MobiDB-lite"/>
    </source>
</evidence>
<dbReference type="Pfam" id="PF14655">
    <property type="entry name" value="RAB3GAP2_N"/>
    <property type="match status" value="1"/>
</dbReference>
<evidence type="ECO:0000256" key="4">
    <source>
        <dbReference type="ARBA" id="ARBA00022490"/>
    </source>
</evidence>
<evidence type="ECO:0000259" key="7">
    <source>
        <dbReference type="Pfam" id="PF14656"/>
    </source>
</evidence>
<dbReference type="FunCoup" id="A0A6L2Q8Y9">
    <property type="interactions" value="1252"/>
</dbReference>
<dbReference type="OrthoDB" id="2019917at2759"/>
<evidence type="ECO:0000256" key="1">
    <source>
        <dbReference type="ARBA" id="ARBA00004496"/>
    </source>
</evidence>
<dbReference type="GO" id="GO:0005096">
    <property type="term" value="F:GTPase activator activity"/>
    <property type="evidence" value="ECO:0007669"/>
    <property type="project" value="UniProtKB-KW"/>
</dbReference>
<proteinExistence type="inferred from homology"/>
<keyword evidence="4" id="KW-0963">Cytoplasm</keyword>
<gene>
    <name evidence="8" type="ORF">Cfor_03810</name>
</gene>
<dbReference type="GO" id="GO:0005737">
    <property type="term" value="C:cytoplasm"/>
    <property type="evidence" value="ECO:0007669"/>
    <property type="project" value="UniProtKB-SubCell"/>
</dbReference>
<evidence type="ECO:0000256" key="3">
    <source>
        <dbReference type="ARBA" id="ARBA00022468"/>
    </source>
</evidence>
<protein>
    <recommendedName>
        <fullName evidence="10">Rab3 GTPase-activating protein non-catalytic subunit</fullName>
    </recommendedName>
</protein>
<evidence type="ECO:0000256" key="2">
    <source>
        <dbReference type="ARBA" id="ARBA00008153"/>
    </source>
</evidence>
<dbReference type="EMBL" id="BLKM01012983">
    <property type="protein sequence ID" value="GFG38207.1"/>
    <property type="molecule type" value="Genomic_DNA"/>
</dbReference>
<evidence type="ECO:0000313" key="9">
    <source>
        <dbReference type="Proteomes" id="UP000502823"/>
    </source>
</evidence>
<feature type="domain" description="Rab3GAP regulatory subunit C-terminal" evidence="7">
    <location>
        <begin position="757"/>
        <end position="1395"/>
    </location>
</feature>
<dbReference type="PANTHER" id="PTHR12472">
    <property type="entry name" value="RAB3-GAP REGULATORY DOMAIN"/>
    <property type="match status" value="1"/>
</dbReference>
<evidence type="ECO:0000313" key="8">
    <source>
        <dbReference type="EMBL" id="GFG38207.1"/>
    </source>
</evidence>
<comment type="caution">
    <text evidence="8">The sequence shown here is derived from an EMBL/GenBank/DDBJ whole genome shotgun (WGS) entry which is preliminary data.</text>
</comment>
<sequence>MSCQIKTVASLIDVDSIKRHLFPFQPDNEMEVLDSWEWPDTNSQRSNGKEQCWLQECLVSLSSTGELLVIAHKNVMIILTSKWDSQEEGEVKTKYHITWHGNPCEYENEQITSVLCLPLISKGKSSHCGPDWTCIIAGFSSGFVRFYTENSSLLLSELLHNESVTHLKCQSFEPARFPTAQEHSEEVYVTYPSAVCVLTGFGLFQTLRACRNQLARVQANCGGMLKAPPLTYKKWGFTEQDRVVDSEVVGPATNNTFDHLVTASLCGGFSTSYRSSAPQTSLILATGKKPYVGFHYALEGEAPPIFAEVKKAVVNRVKSAFGQVVPGWMRGRGNNPVEKVNEISAIEPPVSMVCRFGLCDILRHGDRVVISPNRNLTIVSDSLGRVILIDNLKGLAIRMWKGYRDAQCGWLEVREEGRQHSINSKNVPHPRVALFLVIYVPKQGIIEIWAMQQGPRVAKFTASRSGRLLYVGHGLVGLNNIPLKGGNRPQFYCVFIDPSGLVKEISVPFHLALSDKNSKRARDLHLLKKLKAFLKEGDYDDEKLVEEVRKTVQELKTNDVRTQAIEMLSTSKYIIPDALSIAASIVVDKLIEQAPESLDHSCKALLQMAQRLQRLVSFYQFVHQEHEIPPTYNTVVADDLNSLQTLSSHMQASEREVLSLRKLVETVDSVALKTNSQLEARVTFQEDGKTVFVEFLSCFEVGGPLQESSTISLKKNVPEDKLKRSGEIMYQGTLYSNTEAEDWKGAAAESHIDPANLMQLALQFWLQKREGEALEAEMLRFAELLKAICSLADVSVICAEYNELSSWWRDIRNVLMDSTNPLMALTAAIVCRAVALHVEKEKEAKNNSHDVPMPNTVPADEVSQQQELSAVSPDDETHSSANEWENVSRDTCQWSLLIGQLEDVALLDTVLSLYEHLCLPNNYGLFVRSFMLYLTLAEWYMAVKQSLFYCVTGCVSELVARWLSFAGLDPCRLVDLSDVEFDNVEQQHTEENAFRKAASLDIKEGCKLEVEQGAEATPANDHESAILANLSTLKHHFPYSLTSSVLLANLCWEFMLTWHRNVDELDALCAAMECLQTVPSPHLKEGLCSMVWTMHIKQRFESAAQLFQKVGKTPKERLCRQEIGISDLEMPLFLETCTSFLDIFLEASLMTAAQVPLDTSRYEELWNCGDSGPPSLAELALTQPTVNYDLLHLHYQLALALHMMASFNLRFPRPITSLFDSVGQAALFADLTSQPQLPSHNPDPSCVSVRTHFLCRVITGAIQMIHKVESDENDQDDQVKRLDARLAVQWMSKCYGLASVWQVSSDVLRRHQICELYSSGYDRLAEEVMPAVQNPSLLASQLLLIMGQRLRKIVMNSADMAAKMSHLCPALSTWLDSLRWDRIIFLQDEDNLKSSDAPELISLPQLLAVIMLHLPENHQEYNLAVYMVDTVQALISSNQNKCGT</sequence>